<dbReference type="Proteomes" id="UP000546464">
    <property type="component" value="Unassembled WGS sequence"/>
</dbReference>
<reference evidence="6 7" key="1">
    <citation type="submission" date="2020-07" db="EMBL/GenBank/DDBJ databases">
        <authorList>
            <person name="Feng X."/>
        </authorList>
    </citation>
    <scope>NUCLEOTIDE SEQUENCE [LARGE SCALE GENOMIC DNA]</scope>
    <source>
        <strain evidence="6 7">JCM31066</strain>
    </source>
</reference>
<dbReference type="SMART" id="SM00418">
    <property type="entry name" value="HTH_ARSR"/>
    <property type="match status" value="1"/>
</dbReference>
<dbReference type="EMBL" id="JACHVB010000014">
    <property type="protein sequence ID" value="MBC2593605.1"/>
    <property type="molecule type" value="Genomic_DNA"/>
</dbReference>
<organism evidence="6 7">
    <name type="scientific">Ruficoccus amylovorans</name>
    <dbReference type="NCBI Taxonomy" id="1804625"/>
    <lineage>
        <taxon>Bacteria</taxon>
        <taxon>Pseudomonadati</taxon>
        <taxon>Verrucomicrobiota</taxon>
        <taxon>Opitutia</taxon>
        <taxon>Puniceicoccales</taxon>
        <taxon>Cerasicoccaceae</taxon>
        <taxon>Ruficoccus</taxon>
    </lineage>
</organism>
<keyword evidence="1" id="KW-0805">Transcription regulation</keyword>
<name>A0A842HB41_9BACT</name>
<gene>
    <name evidence="6" type="ORF">H5P28_04950</name>
</gene>
<dbReference type="PANTHER" id="PTHR33154:SF15">
    <property type="entry name" value="REGULATORY PROTEIN ARSR"/>
    <property type="match status" value="1"/>
</dbReference>
<protein>
    <submittedName>
        <fullName evidence="6">Winged helix-turn-helix transcriptional regulator</fullName>
    </submittedName>
</protein>
<evidence type="ECO:0000313" key="7">
    <source>
        <dbReference type="Proteomes" id="UP000546464"/>
    </source>
</evidence>
<dbReference type="InterPro" id="IPR036388">
    <property type="entry name" value="WH-like_DNA-bd_sf"/>
</dbReference>
<evidence type="ECO:0000256" key="3">
    <source>
        <dbReference type="ARBA" id="ARBA00023163"/>
    </source>
</evidence>
<proteinExistence type="predicted"/>
<accession>A0A842HB41</accession>
<feature type="region of interest" description="Disordered" evidence="4">
    <location>
        <begin position="103"/>
        <end position="128"/>
    </location>
</feature>
<dbReference type="GO" id="GO:0003677">
    <property type="term" value="F:DNA binding"/>
    <property type="evidence" value="ECO:0007669"/>
    <property type="project" value="UniProtKB-KW"/>
</dbReference>
<dbReference type="RefSeq" id="WP_185674610.1">
    <property type="nucleotide sequence ID" value="NZ_JACHVB010000014.1"/>
</dbReference>
<dbReference type="CDD" id="cd00090">
    <property type="entry name" value="HTH_ARSR"/>
    <property type="match status" value="1"/>
</dbReference>
<comment type="caution">
    <text evidence="6">The sequence shown here is derived from an EMBL/GenBank/DDBJ whole genome shotgun (WGS) entry which is preliminary data.</text>
</comment>
<dbReference type="Gene3D" id="1.10.10.10">
    <property type="entry name" value="Winged helix-like DNA-binding domain superfamily/Winged helix DNA-binding domain"/>
    <property type="match status" value="1"/>
</dbReference>
<evidence type="ECO:0000259" key="5">
    <source>
        <dbReference type="PROSITE" id="PS50987"/>
    </source>
</evidence>
<evidence type="ECO:0000256" key="4">
    <source>
        <dbReference type="SAM" id="MobiDB-lite"/>
    </source>
</evidence>
<dbReference type="InterPro" id="IPR001845">
    <property type="entry name" value="HTH_ArsR_DNA-bd_dom"/>
</dbReference>
<dbReference type="AlphaFoldDB" id="A0A842HB41"/>
<evidence type="ECO:0000313" key="6">
    <source>
        <dbReference type="EMBL" id="MBC2593605.1"/>
    </source>
</evidence>
<dbReference type="GO" id="GO:0003700">
    <property type="term" value="F:DNA-binding transcription factor activity"/>
    <property type="evidence" value="ECO:0007669"/>
    <property type="project" value="InterPro"/>
</dbReference>
<dbReference type="InterPro" id="IPR036390">
    <property type="entry name" value="WH_DNA-bd_sf"/>
</dbReference>
<evidence type="ECO:0000256" key="2">
    <source>
        <dbReference type="ARBA" id="ARBA00023125"/>
    </source>
</evidence>
<dbReference type="InterPro" id="IPR011991">
    <property type="entry name" value="ArsR-like_HTH"/>
</dbReference>
<dbReference type="PRINTS" id="PR00778">
    <property type="entry name" value="HTHARSR"/>
</dbReference>
<feature type="domain" description="HTH arsR-type" evidence="5">
    <location>
        <begin position="8"/>
        <end position="103"/>
    </location>
</feature>
<dbReference type="InterPro" id="IPR051081">
    <property type="entry name" value="HTH_MetalResp_TranReg"/>
</dbReference>
<dbReference type="NCBIfam" id="NF033788">
    <property type="entry name" value="HTH_metalloreg"/>
    <property type="match status" value="1"/>
</dbReference>
<dbReference type="PANTHER" id="PTHR33154">
    <property type="entry name" value="TRANSCRIPTIONAL REGULATOR, ARSR FAMILY"/>
    <property type="match status" value="1"/>
</dbReference>
<dbReference type="Pfam" id="PF12840">
    <property type="entry name" value="HTH_20"/>
    <property type="match status" value="1"/>
</dbReference>
<evidence type="ECO:0000256" key="1">
    <source>
        <dbReference type="ARBA" id="ARBA00023015"/>
    </source>
</evidence>
<dbReference type="PROSITE" id="PS50987">
    <property type="entry name" value="HTH_ARSR_2"/>
    <property type="match status" value="1"/>
</dbReference>
<keyword evidence="7" id="KW-1185">Reference proteome</keyword>
<dbReference type="SUPFAM" id="SSF46785">
    <property type="entry name" value="Winged helix' DNA-binding domain"/>
    <property type="match status" value="1"/>
</dbReference>
<sequence length="128" mass="13471">MPFHSHDEFSPEQVALADFARALAHPARIAILTFLQKQGEASCGEIVEALPLAQATVSQHLRAMRGAGLLVAKSCGPRVCYSLDCDNIKSFCHSFQCTLGTAPAGTEHEATSTPSASVPEAALPPAAR</sequence>
<keyword evidence="3" id="KW-0804">Transcription</keyword>
<keyword evidence="2" id="KW-0238">DNA-binding</keyword>